<proteinExistence type="inferred from homology"/>
<name>A0A934S7Q3_9BACT</name>
<dbReference type="Gene3D" id="3.30.1200.10">
    <property type="entry name" value="YggU-like"/>
    <property type="match status" value="1"/>
</dbReference>
<dbReference type="RefSeq" id="WP_200266553.1">
    <property type="nucleotide sequence ID" value="NZ_JAENIJ010000001.1"/>
</dbReference>
<gene>
    <name evidence="3" type="ORF">JIN85_00650</name>
</gene>
<dbReference type="SMART" id="SM01152">
    <property type="entry name" value="DUF167"/>
    <property type="match status" value="1"/>
</dbReference>
<dbReference type="PANTHER" id="PTHR13420">
    <property type="entry name" value="UPF0235 PROTEIN C15ORF40"/>
    <property type="match status" value="1"/>
</dbReference>
<keyword evidence="4" id="KW-1185">Reference proteome</keyword>
<protein>
    <recommendedName>
        <fullName evidence="2">UPF0235 protein JIN85_00650</fullName>
    </recommendedName>
</protein>
<accession>A0A934S7Q3</accession>
<dbReference type="Proteomes" id="UP000603141">
    <property type="component" value="Unassembled WGS sequence"/>
</dbReference>
<comment type="caution">
    <text evidence="3">The sequence shown here is derived from an EMBL/GenBank/DDBJ whole genome shotgun (WGS) entry which is preliminary data.</text>
</comment>
<evidence type="ECO:0000256" key="1">
    <source>
        <dbReference type="ARBA" id="ARBA00010364"/>
    </source>
</evidence>
<sequence length="75" mass="8100">MQTFQVKVKPNARESALTLQDDGTWKASIKAPPVDGKANAELIQLISKKFHCSKSAITIKSGAGARLKLIHISNV</sequence>
<dbReference type="PANTHER" id="PTHR13420:SF7">
    <property type="entry name" value="UPF0235 PROTEIN C15ORF40"/>
    <property type="match status" value="1"/>
</dbReference>
<evidence type="ECO:0000313" key="4">
    <source>
        <dbReference type="Proteomes" id="UP000603141"/>
    </source>
</evidence>
<evidence type="ECO:0000256" key="2">
    <source>
        <dbReference type="HAMAP-Rule" id="MF_00634"/>
    </source>
</evidence>
<dbReference type="SUPFAM" id="SSF69786">
    <property type="entry name" value="YggU-like"/>
    <property type="match status" value="1"/>
</dbReference>
<dbReference type="EMBL" id="JAENIJ010000001">
    <property type="protein sequence ID" value="MBK1880899.1"/>
    <property type="molecule type" value="Genomic_DNA"/>
</dbReference>
<organism evidence="3 4">
    <name type="scientific">Luteolibacter pohnpeiensis</name>
    <dbReference type="NCBI Taxonomy" id="454153"/>
    <lineage>
        <taxon>Bacteria</taxon>
        <taxon>Pseudomonadati</taxon>
        <taxon>Verrucomicrobiota</taxon>
        <taxon>Verrucomicrobiia</taxon>
        <taxon>Verrucomicrobiales</taxon>
        <taxon>Verrucomicrobiaceae</taxon>
        <taxon>Luteolibacter</taxon>
    </lineage>
</organism>
<dbReference type="InterPro" id="IPR036591">
    <property type="entry name" value="YggU-like_sf"/>
</dbReference>
<reference evidence="3" key="1">
    <citation type="submission" date="2021-01" db="EMBL/GenBank/DDBJ databases">
        <title>Modified the classification status of verrucomicrobia.</title>
        <authorList>
            <person name="Feng X."/>
        </authorList>
    </citation>
    <scope>NUCLEOTIDE SEQUENCE</scope>
    <source>
        <strain evidence="3">KCTC 22041</strain>
    </source>
</reference>
<dbReference type="HAMAP" id="MF_00634">
    <property type="entry name" value="UPF0235"/>
    <property type="match status" value="1"/>
</dbReference>
<evidence type="ECO:0000313" key="3">
    <source>
        <dbReference type="EMBL" id="MBK1880899.1"/>
    </source>
</evidence>
<dbReference type="AlphaFoldDB" id="A0A934S7Q3"/>
<dbReference type="GO" id="GO:0005737">
    <property type="term" value="C:cytoplasm"/>
    <property type="evidence" value="ECO:0007669"/>
    <property type="project" value="TreeGrafter"/>
</dbReference>
<dbReference type="InterPro" id="IPR003746">
    <property type="entry name" value="DUF167"/>
</dbReference>
<comment type="similarity">
    <text evidence="1 2">Belongs to the UPF0235 family.</text>
</comment>
<dbReference type="NCBIfam" id="TIGR00251">
    <property type="entry name" value="DUF167 family protein"/>
    <property type="match status" value="1"/>
</dbReference>
<dbReference type="Pfam" id="PF02594">
    <property type="entry name" value="DUF167"/>
    <property type="match status" value="1"/>
</dbReference>